<protein>
    <submittedName>
        <fullName evidence="2">Uncharacterized protein</fullName>
    </submittedName>
</protein>
<evidence type="ECO:0000313" key="3">
    <source>
        <dbReference type="Proteomes" id="UP000266723"/>
    </source>
</evidence>
<organism evidence="2 3">
    <name type="scientific">Brassica cretica</name>
    <name type="common">Mustard</name>
    <dbReference type="NCBI Taxonomy" id="69181"/>
    <lineage>
        <taxon>Eukaryota</taxon>
        <taxon>Viridiplantae</taxon>
        <taxon>Streptophyta</taxon>
        <taxon>Embryophyta</taxon>
        <taxon>Tracheophyta</taxon>
        <taxon>Spermatophyta</taxon>
        <taxon>Magnoliopsida</taxon>
        <taxon>eudicotyledons</taxon>
        <taxon>Gunneridae</taxon>
        <taxon>Pentapetalae</taxon>
        <taxon>rosids</taxon>
        <taxon>malvids</taxon>
        <taxon>Brassicales</taxon>
        <taxon>Brassicaceae</taxon>
        <taxon>Brassiceae</taxon>
        <taxon>Brassica</taxon>
    </lineage>
</organism>
<feature type="signal peptide" evidence="1">
    <location>
        <begin position="1"/>
        <end position="26"/>
    </location>
</feature>
<name>A0ABQ7CG04_BRACR</name>
<accession>A0ABQ7CG04</accession>
<feature type="chain" id="PRO_5045355841" evidence="1">
    <location>
        <begin position="27"/>
        <end position="97"/>
    </location>
</feature>
<keyword evidence="1" id="KW-0732">Signal</keyword>
<proteinExistence type="predicted"/>
<dbReference type="PANTHER" id="PTHR37908:SF3">
    <property type="entry name" value="TRANSMEMBRANE PROTEIN"/>
    <property type="match status" value="1"/>
</dbReference>
<gene>
    <name evidence="2" type="ORF">DY000_02000615</name>
</gene>
<keyword evidence="3" id="KW-1185">Reference proteome</keyword>
<comment type="caution">
    <text evidence="2">The sequence shown here is derived from an EMBL/GenBank/DDBJ whole genome shotgun (WGS) entry which is preliminary data.</text>
</comment>
<sequence length="97" mass="10630">MGQSCFFNVLIVSSLLLLVFFSTGNSLCHLVLDYTATMGRNLHTASLQGVYSAAELSPSKDESVRKMMELMDYQPVESNTNWNGFVATPPPQSPPLS</sequence>
<evidence type="ECO:0000313" key="2">
    <source>
        <dbReference type="EMBL" id="KAF3550477.1"/>
    </source>
</evidence>
<reference evidence="2 3" key="1">
    <citation type="journal article" date="2020" name="BMC Genomics">
        <title>Intraspecific diversification of the crop wild relative Brassica cretica Lam. using demographic model selection.</title>
        <authorList>
            <person name="Kioukis A."/>
            <person name="Michalopoulou V.A."/>
            <person name="Briers L."/>
            <person name="Pirintsos S."/>
            <person name="Studholme D.J."/>
            <person name="Pavlidis P."/>
            <person name="Sarris P.F."/>
        </authorList>
    </citation>
    <scope>NUCLEOTIDE SEQUENCE [LARGE SCALE GENOMIC DNA]</scope>
    <source>
        <strain evidence="3">cv. PFS-1207/04</strain>
    </source>
</reference>
<dbReference type="PANTHER" id="PTHR37908">
    <property type="entry name" value="TRANSMEMBRANE PROTEIN"/>
    <property type="match status" value="1"/>
</dbReference>
<evidence type="ECO:0000256" key="1">
    <source>
        <dbReference type="SAM" id="SignalP"/>
    </source>
</evidence>
<dbReference type="EMBL" id="QGKV02000832">
    <property type="protein sequence ID" value="KAF3550477.1"/>
    <property type="molecule type" value="Genomic_DNA"/>
</dbReference>
<dbReference type="Proteomes" id="UP000266723">
    <property type="component" value="Unassembled WGS sequence"/>
</dbReference>